<dbReference type="KEGG" id="ldo:LDBPK_050490"/>
<dbReference type="OMA" id="HISCFTL"/>
<dbReference type="EMBL" id="FR799592">
    <property type="protein sequence ID" value="CBZ31512.1"/>
    <property type="molecule type" value="Genomic_DNA"/>
</dbReference>
<reference evidence="2" key="2">
    <citation type="submission" date="2011-02" db="EMBL/GenBank/DDBJ databases">
        <title>Whole genome sequencing of Leishmania donovani clinical lines reveals dynamic variation related to drug resistance.</title>
        <authorList>
            <person name="Downing T."/>
            <person name="Imamura H."/>
            <person name="Sanders M."/>
            <person name="Decuypere S."/>
            <person name="Hertz-Fowler C."/>
            <person name="Clark T.G."/>
            <person name="Rijal S."/>
            <person name="Sundar S."/>
            <person name="Quail M.A."/>
            <person name="De Doncker S."/>
            <person name="Maes I."/>
            <person name="Vanaerschot M."/>
            <person name="Stark O."/>
            <person name="Schonian G."/>
            <person name="Dujardin J.C."/>
            <person name="Berriman M."/>
        </authorList>
    </citation>
    <scope>NUCLEOTIDE SEQUENCE [LARGE SCALE GENOMIC DNA]</scope>
    <source>
        <strain evidence="2">BPK282A1</strain>
    </source>
</reference>
<gene>
    <name evidence="1" type="ORF">LDBPK_050490</name>
</gene>
<dbReference type="PANTHER" id="PTHR40736">
    <property type="match status" value="1"/>
</dbReference>
<dbReference type="VEuPathDB" id="TriTrypDB:LdBPK_050490.1"/>
<dbReference type="GeneID" id="13391367"/>
<dbReference type="AlphaFoldDB" id="E9B8D9"/>
<dbReference type="Proteomes" id="UP000008980">
    <property type="component" value="Chromosome 5"/>
</dbReference>
<organism evidence="1 2">
    <name type="scientific">Leishmania donovani</name>
    <dbReference type="NCBI Taxonomy" id="5661"/>
    <lineage>
        <taxon>Eukaryota</taxon>
        <taxon>Discoba</taxon>
        <taxon>Euglenozoa</taxon>
        <taxon>Kinetoplastea</taxon>
        <taxon>Metakinetoplastina</taxon>
        <taxon>Trypanosomatida</taxon>
        <taxon>Trypanosomatidae</taxon>
        <taxon>Leishmaniinae</taxon>
        <taxon>Leishmania</taxon>
    </lineage>
</organism>
<proteinExistence type="predicted"/>
<dbReference type="PhylomeDB" id="E9B8D9"/>
<name>E9B8D9_LEIDO</name>
<dbReference type="RefSeq" id="XP_003858236.1">
    <property type="nucleotide sequence ID" value="XM_003858188.1"/>
</dbReference>
<sequence length="271" mass="29200">MPPAPAPPFSSVSQCFSALLPPPRCGCCAYALSPSLDGIFASSALSLTALVSTSSLANHISCFTLCVRSPAATVAAPSRLPPSAHHPLHNHQQALGAEVVSDSSMSRLARALAKPFTVPVAVCTRHVAAMDEPLKRHIDAYAARGEDITIAVWREYVDGQRALLPYRWAKFRSEVAYLASGQMAITDLTFADLLVFVRFLTKCLFIFIVAVMVGRRSVFPSLEPTSPFVEEIVKNWQPNRLRGVAGAEYMARDQAAAADMAADKAEKSPIS</sequence>
<accession>E9B8D9</accession>
<protein>
    <submittedName>
        <fullName evidence="1">Uncharacterized protein</fullName>
    </submittedName>
</protein>
<dbReference type="PANTHER" id="PTHR40736:SF3">
    <property type="match status" value="1"/>
</dbReference>
<evidence type="ECO:0000313" key="1">
    <source>
        <dbReference type="EMBL" id="CBZ31512.1"/>
    </source>
</evidence>
<evidence type="ECO:0000313" key="2">
    <source>
        <dbReference type="Proteomes" id="UP000008980"/>
    </source>
</evidence>
<reference evidence="1 2" key="1">
    <citation type="journal article" date="2011" name="Genome Res.">
        <title>Whole genome sequencing of multiple Leishmania donovani clinical isolates provides insights into population structure and mechanisms of drug resistance.</title>
        <authorList>
            <person name="Downing T."/>
            <person name="Imamura H."/>
            <person name="Decuypere S."/>
            <person name="Clark T.G."/>
            <person name="Coombs G.H."/>
            <person name="Cotton J.A."/>
            <person name="Hilley J.D."/>
            <person name="de Doncker S."/>
            <person name="Maes I."/>
            <person name="Mottram J.C."/>
            <person name="Quail M.A."/>
            <person name="Rijal S."/>
            <person name="Sanders M."/>
            <person name="Schonian G."/>
            <person name="Stark O."/>
            <person name="Sundar S."/>
            <person name="Vanaerschot M."/>
            <person name="Hertz-Fowler C."/>
            <person name="Dujardin J.C."/>
            <person name="Berriman M."/>
        </authorList>
    </citation>
    <scope>NUCLEOTIDE SEQUENCE [LARGE SCALE GENOMIC DNA]</scope>
    <source>
        <strain evidence="1 2">BPK282A1</strain>
    </source>
</reference>